<gene>
    <name evidence="12" type="primary">CDCA7L_4</name>
    <name evidence="12" type="ORF">CFP56_003291</name>
</gene>
<dbReference type="EMBL" id="PKMF04000116">
    <property type="protein sequence ID" value="KAK7849224.1"/>
    <property type="molecule type" value="Genomic_DNA"/>
</dbReference>
<keyword evidence="8" id="KW-0804">Transcription</keyword>
<dbReference type="Pfam" id="PF10497">
    <property type="entry name" value="zf-4CXXC_R1"/>
    <property type="match status" value="1"/>
</dbReference>
<dbReference type="InterPro" id="IPR040221">
    <property type="entry name" value="CDCA7/CDA7L"/>
</dbReference>
<evidence type="ECO:0000256" key="10">
    <source>
        <dbReference type="SAM" id="MobiDB-lite"/>
    </source>
</evidence>
<comment type="subcellular location">
    <subcellularLocation>
        <location evidence="2">Cytoplasm</location>
    </subcellularLocation>
    <subcellularLocation>
        <location evidence="1">Nucleus</location>
    </subcellularLocation>
</comment>
<feature type="domain" description="Zinc-finger" evidence="11">
    <location>
        <begin position="40"/>
        <end position="139"/>
    </location>
</feature>
<dbReference type="GO" id="GO:0051301">
    <property type="term" value="P:cell division"/>
    <property type="evidence" value="ECO:0007669"/>
    <property type="project" value="UniProtKB-KW"/>
</dbReference>
<feature type="region of interest" description="Disordered" evidence="10">
    <location>
        <begin position="1"/>
        <end position="25"/>
    </location>
</feature>
<keyword evidence="4" id="KW-1017">Isopeptide bond</keyword>
<dbReference type="GO" id="GO:0005737">
    <property type="term" value="C:cytoplasm"/>
    <property type="evidence" value="ECO:0007669"/>
    <property type="project" value="UniProtKB-SubCell"/>
</dbReference>
<name>A0AAW0LEC8_QUESU</name>
<dbReference type="GO" id="GO:0006355">
    <property type="term" value="P:regulation of DNA-templated transcription"/>
    <property type="evidence" value="ECO:0007669"/>
    <property type="project" value="InterPro"/>
</dbReference>
<evidence type="ECO:0000256" key="8">
    <source>
        <dbReference type="ARBA" id="ARBA00023163"/>
    </source>
</evidence>
<keyword evidence="5" id="KW-0597">Phosphoprotein</keyword>
<proteinExistence type="predicted"/>
<evidence type="ECO:0000256" key="6">
    <source>
        <dbReference type="ARBA" id="ARBA00022843"/>
    </source>
</evidence>
<dbReference type="PANTHER" id="PTHR31169:SF8">
    <property type="entry name" value="ZINC-FINGER DOMAIN OF MONOAMINE-OXIDASE A REPRESSOR R1 PROTEIN"/>
    <property type="match status" value="1"/>
</dbReference>
<evidence type="ECO:0000313" key="12">
    <source>
        <dbReference type="EMBL" id="KAK7849224.1"/>
    </source>
</evidence>
<dbReference type="Proteomes" id="UP000237347">
    <property type="component" value="Unassembled WGS sequence"/>
</dbReference>
<evidence type="ECO:0000256" key="1">
    <source>
        <dbReference type="ARBA" id="ARBA00004123"/>
    </source>
</evidence>
<evidence type="ECO:0000256" key="2">
    <source>
        <dbReference type="ARBA" id="ARBA00004496"/>
    </source>
</evidence>
<dbReference type="GO" id="GO:0005634">
    <property type="term" value="C:nucleus"/>
    <property type="evidence" value="ECO:0007669"/>
    <property type="project" value="UniProtKB-SubCell"/>
</dbReference>
<accession>A0AAW0LEC8</accession>
<feature type="compositionally biased region" description="Low complexity" evidence="10">
    <location>
        <begin position="1"/>
        <end position="10"/>
    </location>
</feature>
<keyword evidence="6" id="KW-0832">Ubl conjugation</keyword>
<evidence type="ECO:0000313" key="13">
    <source>
        <dbReference type="Proteomes" id="UP000237347"/>
    </source>
</evidence>
<evidence type="ECO:0000256" key="5">
    <source>
        <dbReference type="ARBA" id="ARBA00022553"/>
    </source>
</evidence>
<keyword evidence="7" id="KW-0805">Transcription regulation</keyword>
<organism evidence="12 13">
    <name type="scientific">Quercus suber</name>
    <name type="common">Cork oak</name>
    <dbReference type="NCBI Taxonomy" id="58331"/>
    <lineage>
        <taxon>Eukaryota</taxon>
        <taxon>Viridiplantae</taxon>
        <taxon>Streptophyta</taxon>
        <taxon>Embryophyta</taxon>
        <taxon>Tracheophyta</taxon>
        <taxon>Spermatophyta</taxon>
        <taxon>Magnoliopsida</taxon>
        <taxon>eudicotyledons</taxon>
        <taxon>Gunneridae</taxon>
        <taxon>Pentapetalae</taxon>
        <taxon>rosids</taxon>
        <taxon>fabids</taxon>
        <taxon>Fagales</taxon>
        <taxon>Fagaceae</taxon>
        <taxon>Quercus</taxon>
    </lineage>
</organism>
<protein>
    <submittedName>
        <fullName evidence="12">Cell division cycle-associated 7-like protein</fullName>
    </submittedName>
</protein>
<evidence type="ECO:0000256" key="7">
    <source>
        <dbReference type="ARBA" id="ARBA00023015"/>
    </source>
</evidence>
<keyword evidence="13" id="KW-1185">Reference proteome</keyword>
<keyword evidence="9" id="KW-0539">Nucleus</keyword>
<evidence type="ECO:0000256" key="9">
    <source>
        <dbReference type="ARBA" id="ARBA00023242"/>
    </source>
</evidence>
<dbReference type="PANTHER" id="PTHR31169">
    <property type="entry name" value="OS05G0300700 PROTEIN"/>
    <property type="match status" value="1"/>
</dbReference>
<dbReference type="InterPro" id="IPR018866">
    <property type="entry name" value="Znf-4CXXC_R1"/>
</dbReference>
<reference evidence="12 13" key="1">
    <citation type="journal article" date="2018" name="Sci. Data">
        <title>The draft genome sequence of cork oak.</title>
        <authorList>
            <person name="Ramos A.M."/>
            <person name="Usie A."/>
            <person name="Barbosa P."/>
            <person name="Barros P.M."/>
            <person name="Capote T."/>
            <person name="Chaves I."/>
            <person name="Simoes F."/>
            <person name="Abreu I."/>
            <person name="Carrasquinho I."/>
            <person name="Faro C."/>
            <person name="Guimaraes J.B."/>
            <person name="Mendonca D."/>
            <person name="Nobrega F."/>
            <person name="Rodrigues L."/>
            <person name="Saibo N.J.M."/>
            <person name="Varela M.C."/>
            <person name="Egas C."/>
            <person name="Matos J."/>
            <person name="Miguel C.M."/>
            <person name="Oliveira M.M."/>
            <person name="Ricardo C.P."/>
            <person name="Goncalves S."/>
        </authorList>
    </citation>
    <scope>NUCLEOTIDE SEQUENCE [LARGE SCALE GENOMIC DNA]</scope>
    <source>
        <strain evidence="13">cv. HL8</strain>
    </source>
</reference>
<evidence type="ECO:0000259" key="11">
    <source>
        <dbReference type="Pfam" id="PF10497"/>
    </source>
</evidence>
<evidence type="ECO:0000256" key="4">
    <source>
        <dbReference type="ARBA" id="ARBA00022499"/>
    </source>
</evidence>
<sequence length="361" mass="40160">MGMAVASSSSEENKVSSKNGNYKAKRSKCPGIRVVGNRVYDSQNGKTCHQCRQKTMVLSVLCKNLKVKKPCPIYFCYKCLLNRYGEKAEEVEMLDDWKCPRCRGICNCSFCMKKRGHKPTGQLVQKARIAGYSSVSEMLNVKVRDNFGNELIVDNMDISLKDLVALNKGHEVFSLRIWGKEESDEIKSKKLKWEALKEICRDVGAHPKKTSPKKPKISEEVSITNGKDGGVLFMKDNSKTRVSEDFPLSPIKSEEIKEEKDGETLKNAGVSYAMKNGNAMSCKVGKGTMNLENKEFEVDIPSPQGASLMTVADIDLPPEDVELALQFLEFCASFGKASKDTDAIGREAIFLDVDGCAFLIY</sequence>
<evidence type="ECO:0000256" key="3">
    <source>
        <dbReference type="ARBA" id="ARBA00022490"/>
    </source>
</evidence>
<dbReference type="AlphaFoldDB" id="A0AAW0LEC8"/>
<keyword evidence="3" id="KW-0963">Cytoplasm</keyword>
<comment type="caution">
    <text evidence="12">The sequence shown here is derived from an EMBL/GenBank/DDBJ whole genome shotgun (WGS) entry which is preliminary data.</text>
</comment>